<feature type="domain" description="Cytochrome b5 heme-binding" evidence="7">
    <location>
        <begin position="87"/>
        <end position="184"/>
    </location>
</feature>
<dbReference type="AlphaFoldDB" id="A0A9C6WCN5"/>
<evidence type="ECO:0000313" key="9">
    <source>
        <dbReference type="RefSeq" id="XP_051858344.1"/>
    </source>
</evidence>
<dbReference type="SMART" id="SM01117">
    <property type="entry name" value="Cyt-b5"/>
    <property type="match status" value="1"/>
</dbReference>
<dbReference type="Gene3D" id="3.10.120.10">
    <property type="entry name" value="Cytochrome b5-like heme/steroid binding domain"/>
    <property type="match status" value="1"/>
</dbReference>
<dbReference type="SUPFAM" id="SSF55856">
    <property type="entry name" value="Cytochrome b5-like heme/steroid binding domain"/>
    <property type="match status" value="1"/>
</dbReference>
<evidence type="ECO:0000256" key="3">
    <source>
        <dbReference type="ARBA" id="ARBA00022723"/>
    </source>
</evidence>
<dbReference type="PANTHER" id="PTHR10281">
    <property type="entry name" value="MEMBRANE-ASSOCIATED PROGESTERONE RECEPTOR COMPONENT-RELATED"/>
    <property type="match status" value="1"/>
</dbReference>
<keyword evidence="5" id="KW-0408">Iron</keyword>
<keyword evidence="4" id="KW-0256">Endoplasmic reticulum</keyword>
<dbReference type="InterPro" id="IPR050577">
    <property type="entry name" value="MAPR/NEUFC/NENF-like"/>
</dbReference>
<evidence type="ECO:0000256" key="4">
    <source>
        <dbReference type="ARBA" id="ARBA00022824"/>
    </source>
</evidence>
<organism evidence="8 9">
    <name type="scientific">Drosophila albomicans</name>
    <name type="common">Fruit fly</name>
    <dbReference type="NCBI Taxonomy" id="7291"/>
    <lineage>
        <taxon>Eukaryota</taxon>
        <taxon>Metazoa</taxon>
        <taxon>Ecdysozoa</taxon>
        <taxon>Arthropoda</taxon>
        <taxon>Hexapoda</taxon>
        <taxon>Insecta</taxon>
        <taxon>Pterygota</taxon>
        <taxon>Neoptera</taxon>
        <taxon>Endopterygota</taxon>
        <taxon>Diptera</taxon>
        <taxon>Brachycera</taxon>
        <taxon>Muscomorpha</taxon>
        <taxon>Ephydroidea</taxon>
        <taxon>Drosophilidae</taxon>
        <taxon>Drosophila</taxon>
    </lineage>
</organism>
<comment type="similarity">
    <text evidence="6">Belongs to the cytochrome b5 family. MAPR subfamily.</text>
</comment>
<dbReference type="OrthoDB" id="547796at2759"/>
<dbReference type="Pfam" id="PF00173">
    <property type="entry name" value="Cyt-b5"/>
    <property type="match status" value="1"/>
</dbReference>
<dbReference type="GO" id="GO:0005783">
    <property type="term" value="C:endoplasmic reticulum"/>
    <property type="evidence" value="ECO:0007669"/>
    <property type="project" value="UniProtKB-SubCell"/>
</dbReference>
<protein>
    <submittedName>
        <fullName evidence="9">Membrane-associated progesterone receptor component 1-like</fullName>
    </submittedName>
</protein>
<evidence type="ECO:0000313" key="8">
    <source>
        <dbReference type="Proteomes" id="UP000515160"/>
    </source>
</evidence>
<evidence type="ECO:0000256" key="2">
    <source>
        <dbReference type="ARBA" id="ARBA00022617"/>
    </source>
</evidence>
<dbReference type="InterPro" id="IPR036400">
    <property type="entry name" value="Cyt_B5-like_heme/steroid_sf"/>
</dbReference>
<gene>
    <name evidence="9" type="primary">LOC127565140</name>
</gene>
<dbReference type="InterPro" id="IPR001199">
    <property type="entry name" value="Cyt_B5-like_heme/steroid-bd"/>
</dbReference>
<dbReference type="GO" id="GO:0046872">
    <property type="term" value="F:metal ion binding"/>
    <property type="evidence" value="ECO:0007669"/>
    <property type="project" value="UniProtKB-KW"/>
</dbReference>
<evidence type="ECO:0000256" key="1">
    <source>
        <dbReference type="ARBA" id="ARBA00004240"/>
    </source>
</evidence>
<comment type="subcellular location">
    <subcellularLocation>
        <location evidence="1">Endoplasmic reticulum</location>
    </subcellularLocation>
</comment>
<evidence type="ECO:0000256" key="6">
    <source>
        <dbReference type="ARBA" id="ARBA00038357"/>
    </source>
</evidence>
<dbReference type="PANTHER" id="PTHR10281:SF72">
    <property type="entry name" value="NEUDESIN"/>
    <property type="match status" value="1"/>
</dbReference>
<proteinExistence type="inferred from homology"/>
<accession>A0A9C6WCN5</accession>
<reference evidence="9" key="1">
    <citation type="submission" date="2025-08" db="UniProtKB">
        <authorList>
            <consortium name="RefSeq"/>
        </authorList>
    </citation>
    <scope>IDENTIFICATION</scope>
    <source>
        <strain evidence="9">15112-1751.03</strain>
        <tissue evidence="9">Whole Adult</tissue>
    </source>
</reference>
<keyword evidence="2" id="KW-0349">Heme</keyword>
<evidence type="ECO:0000256" key="5">
    <source>
        <dbReference type="ARBA" id="ARBA00023004"/>
    </source>
</evidence>
<dbReference type="GO" id="GO:0016020">
    <property type="term" value="C:membrane"/>
    <property type="evidence" value="ECO:0007669"/>
    <property type="project" value="TreeGrafter"/>
</dbReference>
<dbReference type="RefSeq" id="XP_051858344.1">
    <property type="nucleotide sequence ID" value="XM_052002384.1"/>
</dbReference>
<sequence length="206" mass="23880">MSERNDANGNQEKIPWYHRLYNAIKEAPSQLTLLCVSALVYYKMKTSGRQSQGATGNRLAIAEPDIEYIDAQILAHRFSPSLHFKDFTLRELLKYNGTVEGERILFAVNNKIYDVSYAKHFYGPNGVHHHMAGRENTRLLLNLPPAEDPFKYDDLSSLTEAQRKELDDFTSVHMDRYSCIGYIIPTHEEDPLGYYEDDMDYMRFND</sequence>
<keyword evidence="8" id="KW-1185">Reference proteome</keyword>
<keyword evidence="3" id="KW-0479">Metal-binding</keyword>
<dbReference type="GeneID" id="127565140"/>
<name>A0A9C6WCN5_DROAB</name>
<evidence type="ECO:0000259" key="7">
    <source>
        <dbReference type="SMART" id="SM01117"/>
    </source>
</evidence>
<dbReference type="Proteomes" id="UP000515160">
    <property type="component" value="Chromosome 2L"/>
</dbReference>